<keyword evidence="2" id="KW-1185">Reference proteome</keyword>
<dbReference type="OrthoDB" id="2884925at2759"/>
<organism evidence="1 2">
    <name type="scientific">Athelia psychrophila</name>
    <dbReference type="NCBI Taxonomy" id="1759441"/>
    <lineage>
        <taxon>Eukaryota</taxon>
        <taxon>Fungi</taxon>
        <taxon>Dikarya</taxon>
        <taxon>Basidiomycota</taxon>
        <taxon>Agaricomycotina</taxon>
        <taxon>Agaricomycetes</taxon>
        <taxon>Agaricomycetidae</taxon>
        <taxon>Atheliales</taxon>
        <taxon>Atheliaceae</taxon>
        <taxon>Athelia</taxon>
    </lineage>
</organism>
<dbReference type="STRING" id="436010.A0A166NFJ4"/>
<dbReference type="EMBL" id="KV417523">
    <property type="protein sequence ID" value="KZP24952.1"/>
    <property type="molecule type" value="Genomic_DNA"/>
</dbReference>
<dbReference type="SUPFAM" id="SSF52047">
    <property type="entry name" value="RNI-like"/>
    <property type="match status" value="1"/>
</dbReference>
<gene>
    <name evidence="1" type="ORF">FIBSPDRAFT_929526</name>
</gene>
<dbReference type="InterPro" id="IPR032675">
    <property type="entry name" value="LRR_dom_sf"/>
</dbReference>
<dbReference type="Gene3D" id="3.80.10.10">
    <property type="entry name" value="Ribonuclease Inhibitor"/>
    <property type="match status" value="1"/>
</dbReference>
<proteinExistence type="predicted"/>
<sequence length="440" mass="48588">MDAASSYHAARAPIDTLPNELLSNIFTMGAASPPSYWGRLPFALLVSSISRRWRETAISAPPLWSQLFFTADPRSDSWCADLFLLRSGAHPLDISINLLNRPGSADIVRKLLPYSERWRKLCIRVADKHEVLIIMPSIRYTSVPLLQHFELGFGGKCNTIGVLHGVHTAFFEPGAPALTSVKLRGLCLDCAPPLANLTSYRFDSKAIAMTQSHMESIATASPALRVLNLRFKSFEAFGSGSINLPSLCDLSLNFRHCPRVDGADPLHILAIMLAPALESLELVSLQDYDVRDLSASLESFPNYYLRPQTLKLSCITGWALQDALLGLFPTVTSLYLLGTPVQPTLSLLPILKSITYNHGIGPWYPAPVNERDDACILWLCRHVQDCHGTPRAMEYVRIGSSVCGFGQLGDPGEAHYRALRNLVDLVELPYSADSLRDSWS</sequence>
<dbReference type="AlphaFoldDB" id="A0A166NFJ4"/>
<reference evidence="1 2" key="1">
    <citation type="journal article" date="2016" name="Mol. Biol. Evol.">
        <title>Comparative Genomics of Early-Diverging Mushroom-Forming Fungi Provides Insights into the Origins of Lignocellulose Decay Capabilities.</title>
        <authorList>
            <person name="Nagy L.G."/>
            <person name="Riley R."/>
            <person name="Tritt A."/>
            <person name="Adam C."/>
            <person name="Daum C."/>
            <person name="Floudas D."/>
            <person name="Sun H."/>
            <person name="Yadav J.S."/>
            <person name="Pangilinan J."/>
            <person name="Larsson K.H."/>
            <person name="Matsuura K."/>
            <person name="Barry K."/>
            <person name="Labutti K."/>
            <person name="Kuo R."/>
            <person name="Ohm R.A."/>
            <person name="Bhattacharya S.S."/>
            <person name="Shirouzu T."/>
            <person name="Yoshinaga Y."/>
            <person name="Martin F.M."/>
            <person name="Grigoriev I.V."/>
            <person name="Hibbett D.S."/>
        </authorList>
    </citation>
    <scope>NUCLEOTIDE SEQUENCE [LARGE SCALE GENOMIC DNA]</scope>
    <source>
        <strain evidence="1 2">CBS 109695</strain>
    </source>
</reference>
<dbReference type="Proteomes" id="UP000076532">
    <property type="component" value="Unassembled WGS sequence"/>
</dbReference>
<evidence type="ECO:0000313" key="2">
    <source>
        <dbReference type="Proteomes" id="UP000076532"/>
    </source>
</evidence>
<protein>
    <submittedName>
        <fullName evidence="1">Uncharacterized protein</fullName>
    </submittedName>
</protein>
<name>A0A166NFJ4_9AGAM</name>
<evidence type="ECO:0000313" key="1">
    <source>
        <dbReference type="EMBL" id="KZP24952.1"/>
    </source>
</evidence>
<accession>A0A166NFJ4</accession>